<accession>A0ABV0SX22</accession>
<dbReference type="EMBL" id="JAHRIQ010012189">
    <property type="protein sequence ID" value="MEQ2224562.1"/>
    <property type="molecule type" value="Genomic_DNA"/>
</dbReference>
<reference evidence="1 2" key="1">
    <citation type="submission" date="2021-06" db="EMBL/GenBank/DDBJ databases">
        <authorList>
            <person name="Palmer J.M."/>
        </authorList>
    </citation>
    <scope>NUCLEOTIDE SEQUENCE [LARGE SCALE GENOMIC DNA]</scope>
    <source>
        <strain evidence="2">if_2019</strain>
        <tissue evidence="1">Muscle</tissue>
    </source>
</reference>
<dbReference type="Proteomes" id="UP001482620">
    <property type="component" value="Unassembled WGS sequence"/>
</dbReference>
<evidence type="ECO:0000313" key="2">
    <source>
        <dbReference type="Proteomes" id="UP001482620"/>
    </source>
</evidence>
<evidence type="ECO:0000313" key="1">
    <source>
        <dbReference type="EMBL" id="MEQ2224562.1"/>
    </source>
</evidence>
<comment type="caution">
    <text evidence="1">The sequence shown here is derived from an EMBL/GenBank/DDBJ whole genome shotgun (WGS) entry which is preliminary data.</text>
</comment>
<protein>
    <submittedName>
        <fullName evidence="1">Uncharacterized protein</fullName>
    </submittedName>
</protein>
<name>A0ABV0SX22_9TELE</name>
<keyword evidence="2" id="KW-1185">Reference proteome</keyword>
<gene>
    <name evidence="1" type="ORF">ILYODFUR_008829</name>
</gene>
<sequence length="105" mass="11869">MRFSCKLRNKQQCSLSAHSSRISLHFFLQLSFYFPYLLPLYSLFPAQTSAPLDLLSFLWDHLSPSVPACPSPFLSCHCCLVPLLSCSNYITALVSRLPETDLAVR</sequence>
<proteinExistence type="predicted"/>
<organism evidence="1 2">
    <name type="scientific">Ilyodon furcidens</name>
    <name type="common">goldbreast splitfin</name>
    <dbReference type="NCBI Taxonomy" id="33524"/>
    <lineage>
        <taxon>Eukaryota</taxon>
        <taxon>Metazoa</taxon>
        <taxon>Chordata</taxon>
        <taxon>Craniata</taxon>
        <taxon>Vertebrata</taxon>
        <taxon>Euteleostomi</taxon>
        <taxon>Actinopterygii</taxon>
        <taxon>Neopterygii</taxon>
        <taxon>Teleostei</taxon>
        <taxon>Neoteleostei</taxon>
        <taxon>Acanthomorphata</taxon>
        <taxon>Ovalentaria</taxon>
        <taxon>Atherinomorphae</taxon>
        <taxon>Cyprinodontiformes</taxon>
        <taxon>Goodeidae</taxon>
        <taxon>Ilyodon</taxon>
    </lineage>
</organism>